<dbReference type="Pfam" id="PF04485">
    <property type="entry name" value="NblA"/>
    <property type="match status" value="1"/>
</dbReference>
<organism evidence="1 2">
    <name type="scientific">Limnoraphis robusta CS-951</name>
    <dbReference type="NCBI Taxonomy" id="1637645"/>
    <lineage>
        <taxon>Bacteria</taxon>
        <taxon>Bacillati</taxon>
        <taxon>Cyanobacteriota</taxon>
        <taxon>Cyanophyceae</taxon>
        <taxon>Oscillatoriophycideae</taxon>
        <taxon>Oscillatoriales</taxon>
        <taxon>Sirenicapillariaceae</taxon>
        <taxon>Limnoraphis</taxon>
    </lineage>
</organism>
<evidence type="ECO:0000313" key="1">
    <source>
        <dbReference type="EMBL" id="KKD36735.1"/>
    </source>
</evidence>
<proteinExistence type="predicted"/>
<dbReference type="Proteomes" id="UP000033607">
    <property type="component" value="Unassembled WGS sequence"/>
</dbReference>
<dbReference type="Gene3D" id="1.10.287.670">
    <property type="entry name" value="Phycobilisome degradation protein NblA"/>
    <property type="match status" value="1"/>
</dbReference>
<dbReference type="RefSeq" id="WP_046279995.1">
    <property type="nucleotide sequence ID" value="NZ_LATL02000318.1"/>
</dbReference>
<protein>
    <submittedName>
        <fullName evidence="1">NblA-related protein</fullName>
    </submittedName>
</protein>
<dbReference type="InterPro" id="IPR007574">
    <property type="entry name" value="NblA"/>
</dbReference>
<dbReference type="EMBL" id="LATL02000318">
    <property type="protein sequence ID" value="KKD36735.1"/>
    <property type="molecule type" value="Genomic_DNA"/>
</dbReference>
<evidence type="ECO:0000313" key="2">
    <source>
        <dbReference type="Proteomes" id="UP000033607"/>
    </source>
</evidence>
<reference evidence="1 2" key="1">
    <citation type="submission" date="2015-06" db="EMBL/GenBank/DDBJ databases">
        <title>Draft genome assembly of filamentous brackish cyanobacterium Limnoraphis robusta strain CS-951.</title>
        <authorList>
            <person name="Willis A."/>
            <person name="Parks M."/>
            <person name="Burford M.A."/>
        </authorList>
    </citation>
    <scope>NUCLEOTIDE SEQUENCE [LARGE SCALE GENOMIC DNA]</scope>
    <source>
        <strain evidence="1 2">CS-951</strain>
    </source>
</reference>
<dbReference type="SUPFAM" id="SSF109859">
    <property type="entry name" value="NblA-like"/>
    <property type="match status" value="1"/>
</dbReference>
<dbReference type="PATRIC" id="fig|1637645.4.peg.6264"/>
<dbReference type="AlphaFoldDB" id="A0A0F5YET4"/>
<sequence>MNQPSELSMEQQFNLSSFKMQVNRMSHEQAQEFLVNLYEQMMVRENMYQQFLKYQWGLEPSPEQQ</sequence>
<gene>
    <name evidence="1" type="ORF">WN50_18185</name>
</gene>
<accession>A0A0F5YET4</accession>
<dbReference type="OrthoDB" id="427327at2"/>
<name>A0A0F5YET4_9CYAN</name>
<comment type="caution">
    <text evidence="1">The sequence shown here is derived from an EMBL/GenBank/DDBJ whole genome shotgun (WGS) entry which is preliminary data.</text>
</comment>
<dbReference type="InterPro" id="IPR036904">
    <property type="entry name" value="NblA_sf"/>
</dbReference>